<dbReference type="EMBL" id="JAJJMA010091436">
    <property type="protein sequence ID" value="MCL7029547.1"/>
    <property type="molecule type" value="Genomic_DNA"/>
</dbReference>
<protein>
    <recommendedName>
        <fullName evidence="8">CASP-like protein</fullName>
    </recommendedName>
</protein>
<sequence length="198" mass="21384">MAEVTEKKGVTGAVETEPRAYGTATTGAKSSKCLLVGMILRGLLFALTLTSVILMLTSKQTEYVLSLLTRTREFKAAKYSNSPAFIYFVSALWLVCGYSVASMLNTLVCRKKCASNKFLIQIIILSDVLVFGILASATGTAGGVAYIGLKGNSHIGWFKICNIYDKFCRHIAASLVLSLIALVILVILIVISTLQTRC</sequence>
<dbReference type="NCBIfam" id="TIGR01569">
    <property type="entry name" value="A_tha_TIGR01569"/>
    <property type="match status" value="1"/>
</dbReference>
<evidence type="ECO:0000256" key="4">
    <source>
        <dbReference type="ARBA" id="ARBA00022475"/>
    </source>
</evidence>
<reference evidence="10" key="1">
    <citation type="submission" date="2022-03" db="EMBL/GenBank/DDBJ databases">
        <title>A functionally conserved STORR gene fusion in Papaver species that diverged 16.8 million years ago.</title>
        <authorList>
            <person name="Catania T."/>
        </authorList>
    </citation>
    <scope>NUCLEOTIDE SEQUENCE</scope>
    <source>
        <strain evidence="10">S-191538</strain>
    </source>
</reference>
<evidence type="ECO:0000256" key="1">
    <source>
        <dbReference type="ARBA" id="ARBA00004651"/>
    </source>
</evidence>
<dbReference type="InterPro" id="IPR044173">
    <property type="entry name" value="CASPL"/>
</dbReference>
<dbReference type="Proteomes" id="UP001177140">
    <property type="component" value="Unassembled WGS sequence"/>
</dbReference>
<dbReference type="PANTHER" id="PTHR36488">
    <property type="entry name" value="CASP-LIKE PROTEIN 1U1"/>
    <property type="match status" value="1"/>
</dbReference>
<evidence type="ECO:0000259" key="9">
    <source>
        <dbReference type="Pfam" id="PF04535"/>
    </source>
</evidence>
<keyword evidence="11" id="KW-1185">Reference proteome</keyword>
<dbReference type="InterPro" id="IPR006459">
    <property type="entry name" value="CASP/CASPL"/>
</dbReference>
<dbReference type="Pfam" id="PF04535">
    <property type="entry name" value="CASP_dom"/>
    <property type="match status" value="1"/>
</dbReference>
<comment type="similarity">
    <text evidence="2 8">Belongs to the Casparian strip membrane proteins (CASP) family.</text>
</comment>
<evidence type="ECO:0000256" key="2">
    <source>
        <dbReference type="ARBA" id="ARBA00007651"/>
    </source>
</evidence>
<feature type="transmembrane region" description="Helical" evidence="8">
    <location>
        <begin position="119"/>
        <end position="149"/>
    </location>
</feature>
<feature type="transmembrane region" description="Helical" evidence="8">
    <location>
        <begin position="169"/>
        <end position="191"/>
    </location>
</feature>
<keyword evidence="6 8" id="KW-1133">Transmembrane helix</keyword>
<feature type="transmembrane region" description="Helical" evidence="8">
    <location>
        <begin position="84"/>
        <end position="107"/>
    </location>
</feature>
<keyword evidence="4 8" id="KW-1003">Cell membrane</keyword>
<evidence type="ECO:0000256" key="7">
    <source>
        <dbReference type="ARBA" id="ARBA00023136"/>
    </source>
</evidence>
<evidence type="ECO:0000313" key="11">
    <source>
        <dbReference type="Proteomes" id="UP001177140"/>
    </source>
</evidence>
<keyword evidence="7 8" id="KW-0472">Membrane</keyword>
<evidence type="ECO:0000256" key="8">
    <source>
        <dbReference type="RuleBase" id="RU361233"/>
    </source>
</evidence>
<comment type="subcellular location">
    <subcellularLocation>
        <location evidence="1 8">Cell membrane</location>
        <topology evidence="1 8">Multi-pass membrane protein</topology>
    </subcellularLocation>
</comment>
<dbReference type="GO" id="GO:0005886">
    <property type="term" value="C:plasma membrane"/>
    <property type="evidence" value="ECO:0007669"/>
    <property type="project" value="UniProtKB-SubCell"/>
</dbReference>
<evidence type="ECO:0000313" key="10">
    <source>
        <dbReference type="EMBL" id="MCL7029547.1"/>
    </source>
</evidence>
<proteinExistence type="inferred from homology"/>
<dbReference type="PANTHER" id="PTHR36488:SF8">
    <property type="entry name" value="CASP-LIKE PROTEIN 1U1"/>
    <property type="match status" value="1"/>
</dbReference>
<evidence type="ECO:0000256" key="5">
    <source>
        <dbReference type="ARBA" id="ARBA00022692"/>
    </source>
</evidence>
<evidence type="ECO:0000256" key="3">
    <source>
        <dbReference type="ARBA" id="ARBA00011489"/>
    </source>
</evidence>
<accession>A0AA41S3J5</accession>
<keyword evidence="5 8" id="KW-0812">Transmembrane</keyword>
<comment type="subunit">
    <text evidence="3 8">Homodimer and heterodimers.</text>
</comment>
<organism evidence="10 11">
    <name type="scientific">Papaver nudicaule</name>
    <name type="common">Iceland poppy</name>
    <dbReference type="NCBI Taxonomy" id="74823"/>
    <lineage>
        <taxon>Eukaryota</taxon>
        <taxon>Viridiplantae</taxon>
        <taxon>Streptophyta</taxon>
        <taxon>Embryophyta</taxon>
        <taxon>Tracheophyta</taxon>
        <taxon>Spermatophyta</taxon>
        <taxon>Magnoliopsida</taxon>
        <taxon>Ranunculales</taxon>
        <taxon>Papaveraceae</taxon>
        <taxon>Papaveroideae</taxon>
        <taxon>Papaver</taxon>
    </lineage>
</organism>
<gene>
    <name evidence="10" type="ORF">MKW94_024242</name>
</gene>
<name>A0AA41S3J5_PAPNU</name>
<dbReference type="InterPro" id="IPR006702">
    <property type="entry name" value="CASP_dom"/>
</dbReference>
<evidence type="ECO:0000256" key="6">
    <source>
        <dbReference type="ARBA" id="ARBA00022989"/>
    </source>
</evidence>
<dbReference type="AlphaFoldDB" id="A0AA41S3J5"/>
<feature type="domain" description="Casparian strip membrane protein" evidence="9">
    <location>
        <begin position="32"/>
        <end position="183"/>
    </location>
</feature>
<comment type="caution">
    <text evidence="10">The sequence shown here is derived from an EMBL/GenBank/DDBJ whole genome shotgun (WGS) entry which is preliminary data.</text>
</comment>
<feature type="transmembrane region" description="Helical" evidence="8">
    <location>
        <begin position="33"/>
        <end position="56"/>
    </location>
</feature>